<protein>
    <submittedName>
        <fullName evidence="2">Uncharacterized protein</fullName>
    </submittedName>
</protein>
<evidence type="ECO:0000256" key="1">
    <source>
        <dbReference type="SAM" id="MobiDB-lite"/>
    </source>
</evidence>
<dbReference type="PATRIC" id="fig|999432.5.peg.2360"/>
<proteinExistence type="predicted"/>
<dbReference type="HOGENOM" id="CLU_1111000_0_0_12"/>
<dbReference type="EMBL" id="AGDV01000021">
    <property type="protein sequence ID" value="EMB30587.1"/>
    <property type="molecule type" value="Genomic_DNA"/>
</dbReference>
<accession>A0A0E2EED5</accession>
<dbReference type="Proteomes" id="UP000011705">
    <property type="component" value="Chromosome"/>
</dbReference>
<name>A0A0E2EED5_TREDN</name>
<evidence type="ECO:0000313" key="2">
    <source>
        <dbReference type="EMBL" id="EMB30587.1"/>
    </source>
</evidence>
<dbReference type="AlphaFoldDB" id="A0A0E2EED5"/>
<organism evidence="2">
    <name type="scientific">Treponema denticola H-22</name>
    <dbReference type="NCBI Taxonomy" id="999432"/>
    <lineage>
        <taxon>Bacteria</taxon>
        <taxon>Pseudomonadati</taxon>
        <taxon>Spirochaetota</taxon>
        <taxon>Spirochaetia</taxon>
        <taxon>Spirochaetales</taxon>
        <taxon>Treponemataceae</taxon>
        <taxon>Treponema</taxon>
    </lineage>
</organism>
<sequence>MKKKIILIFVILLFFMLFFVNLNAEEQLLVLYPDSSDVNLFNLYEILYKDLTENWLEPYMKAKTEIEKAETEKKRAERELGKAKSEKQRAEQEFKKAEAEKKRAEQEFAKALIEIEAQKNMKLSLGSINNILKNYHTLTSKLDKTDWSLFFKNKNIKDILQTLENDSLPAEVTSIFLELKLDVKKTALQLAVLQYCFFVLKCEKTFGDKIKETDQPSIMSEIRKAISIQDFRLVEKNYYNIERILDAAKE</sequence>
<reference evidence="2" key="1">
    <citation type="submission" date="2012-01" db="EMBL/GenBank/DDBJ databases">
        <title>The Genome Sequence of Treponema denticola H-22.</title>
        <authorList>
            <consortium name="The Broad Institute Genome Sequencing Platform"/>
            <person name="Earl A."/>
            <person name="Ward D."/>
            <person name="Feldgarden M."/>
            <person name="Gevers D."/>
            <person name="Blanton J.M."/>
            <person name="Fenno C.J."/>
            <person name="Baranova O.V."/>
            <person name="Mathney J."/>
            <person name="Dewhirst F.E."/>
            <person name="Izard J."/>
            <person name="Young S.K."/>
            <person name="Zeng Q."/>
            <person name="Gargeya S."/>
            <person name="Fitzgerald M."/>
            <person name="Haas B."/>
            <person name="Abouelleil A."/>
            <person name="Alvarado L."/>
            <person name="Arachchi H.M."/>
            <person name="Berlin A."/>
            <person name="Chapman S.B."/>
            <person name="Gearin G."/>
            <person name="Goldberg J."/>
            <person name="Griggs A."/>
            <person name="Gujja S."/>
            <person name="Hansen M."/>
            <person name="Heiman D."/>
            <person name="Howarth C."/>
            <person name="Larimer J."/>
            <person name="Lui A."/>
            <person name="MacDonald P.J.P."/>
            <person name="McCowen C."/>
            <person name="Montmayeur A."/>
            <person name="Murphy C."/>
            <person name="Neiman D."/>
            <person name="Pearson M."/>
            <person name="Priest M."/>
            <person name="Roberts A."/>
            <person name="Saif S."/>
            <person name="Shea T."/>
            <person name="Sisk P."/>
            <person name="Stolte C."/>
            <person name="Sykes S."/>
            <person name="Wortman J."/>
            <person name="Nusbaum C."/>
            <person name="Birren B."/>
        </authorList>
    </citation>
    <scope>NUCLEOTIDE SEQUENCE [LARGE SCALE GENOMIC DNA]</scope>
    <source>
        <strain evidence="2">H-22</strain>
    </source>
</reference>
<gene>
    <name evidence="2" type="ORF">HMPREF9726_02272</name>
</gene>
<dbReference type="RefSeq" id="WP_002685718.1">
    <property type="nucleotide sequence ID" value="NZ_CM001795.1"/>
</dbReference>
<comment type="caution">
    <text evidence="2">The sequence shown here is derived from an EMBL/GenBank/DDBJ whole genome shotgun (WGS) entry which is preliminary data.</text>
</comment>
<feature type="region of interest" description="Disordered" evidence="1">
    <location>
        <begin position="77"/>
        <end position="96"/>
    </location>
</feature>